<dbReference type="PROSITE" id="PS50092">
    <property type="entry name" value="TSP1"/>
    <property type="match status" value="3"/>
</dbReference>
<accession>A0ABQ9VEM6</accession>
<dbReference type="InterPro" id="IPR050439">
    <property type="entry name" value="ADAMTS_ADAMTS-like"/>
</dbReference>
<dbReference type="InterPro" id="IPR000884">
    <property type="entry name" value="TSP1_rpt"/>
</dbReference>
<gene>
    <name evidence="3" type="primary">ADAMTSL3_1</name>
    <name evidence="3" type="ORF">P7K49_013003</name>
</gene>
<dbReference type="SUPFAM" id="SSF82895">
    <property type="entry name" value="TSP-1 type 1 repeat"/>
    <property type="match status" value="4"/>
</dbReference>
<keyword evidence="2" id="KW-0964">Secreted</keyword>
<keyword evidence="4" id="KW-1185">Reference proteome</keyword>
<dbReference type="InterPro" id="IPR036383">
    <property type="entry name" value="TSP1_rpt_sf"/>
</dbReference>
<proteinExistence type="predicted"/>
<dbReference type="SMART" id="SM00209">
    <property type="entry name" value="TSP1"/>
    <property type="match status" value="4"/>
</dbReference>
<sequence length="866" mass="98308">MQQSWQCETSILGKAVAVEVSRASLCLHVPQYLQLCMAKLRCKPEHLDEEDEEIPILLCKRPCFKWQERKAYPGREDHTLVQQLSSASLWSQQLASQHIQSLENAFCSLRYFSLVSFKESDTEKISHGWRKKRESSRDCPPDAEDFRAQQCSAYSDVQYQGHYYEWLPRYNDPTAPCALKCHARGQDLVVELAPKVLDGTRCNMDSLDMCISGICQKGHFSVNVADYLQRTGSSQTIEEVTQTLLVSGNMENAPKPTPFLDDQIENDSHSHEMQSAQGHKCVRTELGPASDYITTKVPEMKGTPPPLALGTTDHHASVGRQWAAIGNWEVMPRRTTVESVLVMAPPAGSYGDNRSHRFLLKKQSCDIQQEMRHRKNMMEQLDLSIYVWEGKSVNLRSVQWLQNQTSETHKMKLYVMGEENVIAVPLGSRSVRITVKGPAHLYHLPRFFHPLTQLCIPTCNLESCGPKVIESKTLQGSKGEHSFNSPGVFVIENTTVEFQKGSERQTFKIPGPLMADFIFKSTNRSWSIHGRPGFNSREDEATRYTAAKDSMVQFFFYQPISHQWRQTDFFPCTVTCGGGYQLNSAECVDIRLKRVVPDHYCHYYPENVKPKPKLKECSMDPCPSSWEHNPWTSCSVSCGGGIQRRSFVCVEESMHGEILQVEEWKCMYAPKPKVMQTCNLFDCPKWIAMEWSQCTVTCGRGLRYRVVLCINHHGEHVGGCNPQLKLHIKEECVIPIPCYKPKEKSPVEAKLPWLKQAQELEETRIATEEPTFIPEPWSACSTTCGPGVQVREVKCRVLLTFTQTETELPEEECEGPKLPTERPCLLEACDESPASRELDIPLPEDSETTYDWEYAGFTPCTATCLG</sequence>
<name>A0ABQ9VEM6_SAGOE</name>
<protein>
    <submittedName>
        <fullName evidence="3">ADAMTS-like protein 3</fullName>
    </submittedName>
</protein>
<dbReference type="PANTHER" id="PTHR13723:SF169">
    <property type="entry name" value="ADAMTS-LIKE PROTEIN 3"/>
    <property type="match status" value="1"/>
</dbReference>
<evidence type="ECO:0000313" key="4">
    <source>
        <dbReference type="Proteomes" id="UP001266305"/>
    </source>
</evidence>
<dbReference type="Gene3D" id="2.20.100.10">
    <property type="entry name" value="Thrombospondin type-1 (TSP1) repeat"/>
    <property type="match status" value="4"/>
</dbReference>
<organism evidence="3 4">
    <name type="scientific">Saguinus oedipus</name>
    <name type="common">Cotton-top tamarin</name>
    <name type="synonym">Oedipomidas oedipus</name>
    <dbReference type="NCBI Taxonomy" id="9490"/>
    <lineage>
        <taxon>Eukaryota</taxon>
        <taxon>Metazoa</taxon>
        <taxon>Chordata</taxon>
        <taxon>Craniata</taxon>
        <taxon>Vertebrata</taxon>
        <taxon>Euteleostomi</taxon>
        <taxon>Mammalia</taxon>
        <taxon>Eutheria</taxon>
        <taxon>Euarchontoglires</taxon>
        <taxon>Primates</taxon>
        <taxon>Haplorrhini</taxon>
        <taxon>Platyrrhini</taxon>
        <taxon>Cebidae</taxon>
        <taxon>Callitrichinae</taxon>
        <taxon>Saguinus</taxon>
    </lineage>
</organism>
<feature type="non-terminal residue" evidence="3">
    <location>
        <position position="866"/>
    </location>
</feature>
<reference evidence="3 4" key="1">
    <citation type="submission" date="2023-05" db="EMBL/GenBank/DDBJ databases">
        <title>B98-5 Cell Line De Novo Hybrid Assembly: An Optical Mapping Approach.</title>
        <authorList>
            <person name="Kananen K."/>
            <person name="Auerbach J.A."/>
            <person name="Kautto E."/>
            <person name="Blachly J.S."/>
        </authorList>
    </citation>
    <scope>NUCLEOTIDE SEQUENCE [LARGE SCALE GENOMIC DNA]</scope>
    <source>
        <strain evidence="3">B95-8</strain>
        <tissue evidence="3">Cell line</tissue>
    </source>
</reference>
<dbReference type="Pfam" id="PF19030">
    <property type="entry name" value="TSP1_ADAMTS"/>
    <property type="match status" value="4"/>
</dbReference>
<evidence type="ECO:0000256" key="2">
    <source>
        <dbReference type="ARBA" id="ARBA00022525"/>
    </source>
</evidence>
<comment type="caution">
    <text evidence="3">The sequence shown here is derived from an EMBL/GenBank/DDBJ whole genome shotgun (WGS) entry which is preliminary data.</text>
</comment>
<evidence type="ECO:0000256" key="1">
    <source>
        <dbReference type="ARBA" id="ARBA00004613"/>
    </source>
</evidence>
<dbReference type="EMBL" id="JASSZA010000006">
    <property type="protein sequence ID" value="KAK2107838.1"/>
    <property type="molecule type" value="Genomic_DNA"/>
</dbReference>
<comment type="subcellular location">
    <subcellularLocation>
        <location evidence="1">Secreted</location>
    </subcellularLocation>
</comment>
<evidence type="ECO:0000313" key="3">
    <source>
        <dbReference type="EMBL" id="KAK2107838.1"/>
    </source>
</evidence>
<dbReference type="Proteomes" id="UP001266305">
    <property type="component" value="Unassembled WGS sequence"/>
</dbReference>
<dbReference type="PANTHER" id="PTHR13723">
    <property type="entry name" value="ADAMTS A DISINTEGRIN AND METALLOPROTEASE WITH THROMBOSPONDIN MOTIFS PROTEASE"/>
    <property type="match status" value="1"/>
</dbReference>